<keyword evidence="4" id="KW-1185">Reference proteome</keyword>
<dbReference type="PANTHER" id="PTHR46558:SF4">
    <property type="entry name" value="DNA-BIDING PHAGE PROTEIN"/>
    <property type="match status" value="1"/>
</dbReference>
<evidence type="ECO:0000259" key="2">
    <source>
        <dbReference type="PROSITE" id="PS50943"/>
    </source>
</evidence>
<protein>
    <submittedName>
        <fullName evidence="3">Helix-turn-helix protein</fullName>
    </submittedName>
</protein>
<feature type="domain" description="HTH cro/C1-type" evidence="2">
    <location>
        <begin position="20"/>
        <end position="74"/>
    </location>
</feature>
<dbReference type="EMBL" id="CP003639">
    <property type="protein sequence ID" value="AFM40301.1"/>
    <property type="molecule type" value="Genomic_DNA"/>
</dbReference>
<dbReference type="GO" id="GO:0003677">
    <property type="term" value="F:DNA binding"/>
    <property type="evidence" value="ECO:0007669"/>
    <property type="project" value="UniProtKB-KW"/>
</dbReference>
<dbReference type="Pfam" id="PF13560">
    <property type="entry name" value="HTH_31"/>
    <property type="match status" value="1"/>
</dbReference>
<dbReference type="eggNOG" id="COG1396">
    <property type="taxonomic scope" value="Bacteria"/>
</dbReference>
<gene>
    <name evidence="3" type="ordered locus">Desaci_1274</name>
</gene>
<dbReference type="SMART" id="SM00530">
    <property type="entry name" value="HTH_XRE"/>
    <property type="match status" value="1"/>
</dbReference>
<dbReference type="Proteomes" id="UP000002892">
    <property type="component" value="Chromosome"/>
</dbReference>
<dbReference type="InterPro" id="IPR001387">
    <property type="entry name" value="Cro/C1-type_HTH"/>
</dbReference>
<dbReference type="HOGENOM" id="CLU_149892_0_0_9"/>
<organism evidence="3 4">
    <name type="scientific">Desulfosporosinus acidiphilus (strain DSM 22704 / JCM 16185 / SJ4)</name>
    <dbReference type="NCBI Taxonomy" id="646529"/>
    <lineage>
        <taxon>Bacteria</taxon>
        <taxon>Bacillati</taxon>
        <taxon>Bacillota</taxon>
        <taxon>Clostridia</taxon>
        <taxon>Eubacteriales</taxon>
        <taxon>Desulfitobacteriaceae</taxon>
        <taxon>Desulfosporosinus</taxon>
    </lineage>
</organism>
<dbReference type="Gene3D" id="1.10.260.40">
    <property type="entry name" value="lambda repressor-like DNA-binding domains"/>
    <property type="match status" value="1"/>
</dbReference>
<dbReference type="PROSITE" id="PS50943">
    <property type="entry name" value="HTH_CROC1"/>
    <property type="match status" value="1"/>
</dbReference>
<dbReference type="KEGG" id="dai:Desaci_1274"/>
<evidence type="ECO:0000313" key="4">
    <source>
        <dbReference type="Proteomes" id="UP000002892"/>
    </source>
</evidence>
<dbReference type="SUPFAM" id="SSF47413">
    <property type="entry name" value="lambda repressor-like DNA-binding domains"/>
    <property type="match status" value="1"/>
</dbReference>
<dbReference type="InterPro" id="IPR010982">
    <property type="entry name" value="Lambda_DNA-bd_dom_sf"/>
</dbReference>
<dbReference type="PANTHER" id="PTHR46558">
    <property type="entry name" value="TRACRIPTIONAL REGULATORY PROTEIN-RELATED-RELATED"/>
    <property type="match status" value="1"/>
</dbReference>
<keyword evidence="1" id="KW-0238">DNA-binding</keyword>
<accession>I4D3C7</accession>
<dbReference type="CDD" id="cd00093">
    <property type="entry name" value="HTH_XRE"/>
    <property type="match status" value="1"/>
</dbReference>
<name>I4D3C7_DESAJ</name>
<dbReference type="RefSeq" id="WP_014826308.1">
    <property type="nucleotide sequence ID" value="NC_018068.1"/>
</dbReference>
<evidence type="ECO:0000256" key="1">
    <source>
        <dbReference type="ARBA" id="ARBA00023125"/>
    </source>
</evidence>
<evidence type="ECO:0000313" key="3">
    <source>
        <dbReference type="EMBL" id="AFM40301.1"/>
    </source>
</evidence>
<dbReference type="STRING" id="646529.Desaci_1274"/>
<dbReference type="AlphaFoldDB" id="I4D3C7"/>
<reference evidence="3 4" key="1">
    <citation type="journal article" date="2012" name="J. Bacteriol.">
        <title>Complete genome sequences of Desulfosporosinus orientis DSM765T, Desulfosporosinus youngiae DSM17734T, Desulfosporosinus meridiei DSM13257T, and Desulfosporosinus acidiphilus DSM22704T.</title>
        <authorList>
            <person name="Pester M."/>
            <person name="Brambilla E."/>
            <person name="Alazard D."/>
            <person name="Rattei T."/>
            <person name="Weinmaier T."/>
            <person name="Han J."/>
            <person name="Lucas S."/>
            <person name="Lapidus A."/>
            <person name="Cheng J.F."/>
            <person name="Goodwin L."/>
            <person name="Pitluck S."/>
            <person name="Peters L."/>
            <person name="Ovchinnikova G."/>
            <person name="Teshima H."/>
            <person name="Detter J.C."/>
            <person name="Han C.S."/>
            <person name="Tapia R."/>
            <person name="Land M.L."/>
            <person name="Hauser L."/>
            <person name="Kyrpides N.C."/>
            <person name="Ivanova N.N."/>
            <person name="Pagani I."/>
            <person name="Huntmann M."/>
            <person name="Wei C.L."/>
            <person name="Davenport K.W."/>
            <person name="Daligault H."/>
            <person name="Chain P.S."/>
            <person name="Chen A."/>
            <person name="Mavromatis K."/>
            <person name="Markowitz V."/>
            <person name="Szeto E."/>
            <person name="Mikhailova N."/>
            <person name="Pati A."/>
            <person name="Wagner M."/>
            <person name="Woyke T."/>
            <person name="Ollivier B."/>
            <person name="Klenk H.P."/>
            <person name="Spring S."/>
            <person name="Loy A."/>
        </authorList>
    </citation>
    <scope>NUCLEOTIDE SEQUENCE [LARGE SCALE GENOMIC DNA]</scope>
    <source>
        <strain evidence="4">DSM 22704 / JCM 16185 / SJ4</strain>
    </source>
</reference>
<sequence>MLEDEKHQQLIRQYDTGQYLHSLRTQKGLTQPVVGKALGISPSYLSEIEKGVRMPSDELIEEFASYYSVKDNDLFQRYGKIPVIVRHEILEHPYLQDTLAELRRLRKKGKITDEQSDKLLREITTIYKKHIDEINKGE</sequence>
<dbReference type="OrthoDB" id="3035529at2"/>
<proteinExistence type="predicted"/>